<dbReference type="RefSeq" id="WP_317722676.1">
    <property type="nucleotide sequence ID" value="NZ_JAWLVK010000041.1"/>
</dbReference>
<feature type="region of interest" description="Disordered" evidence="1">
    <location>
        <begin position="1"/>
        <end position="85"/>
    </location>
</feature>
<dbReference type="EMBL" id="JAWLVV010000043">
    <property type="protein sequence ID" value="MDV7294586.1"/>
    <property type="molecule type" value="Genomic_DNA"/>
</dbReference>
<dbReference type="AlphaFoldDB" id="A0AAE4VHP3"/>
<accession>A0AAE4VHP3</accession>
<gene>
    <name evidence="2" type="ORF">R4485_30955</name>
</gene>
<proteinExistence type="predicted"/>
<dbReference type="Proteomes" id="UP001186041">
    <property type="component" value="Unassembled WGS sequence"/>
</dbReference>
<organism evidence="2 3">
    <name type="scientific">Mycolicibacterium fortuitum</name>
    <name type="common">Mycobacterium fortuitum</name>
    <dbReference type="NCBI Taxonomy" id="1766"/>
    <lineage>
        <taxon>Bacteria</taxon>
        <taxon>Bacillati</taxon>
        <taxon>Actinomycetota</taxon>
        <taxon>Actinomycetes</taxon>
        <taxon>Mycobacteriales</taxon>
        <taxon>Mycobacteriaceae</taxon>
        <taxon>Mycolicibacterium</taxon>
    </lineage>
</organism>
<feature type="compositionally biased region" description="Polar residues" evidence="1">
    <location>
        <begin position="11"/>
        <end position="21"/>
    </location>
</feature>
<sequence length="190" mass="20463">MFVRKNEDETTSGVESDSLTESAADPLAGADQQDEQTAEQTAVESDATVDANTDGLTDETDSETTGQTEAVSEGNYDEIDSSTDSFSRTYVEKLRRENAGYRERAQRADELAARLHTALVSATGRLADPTDLPFDAAHLDDSDVLSAAIDELLTRKPHLATRRPFGDVGQGNRGGISEPVNLADMLRARA</sequence>
<comment type="caution">
    <text evidence="2">The sequence shown here is derived from an EMBL/GenBank/DDBJ whole genome shotgun (WGS) entry which is preliminary data.</text>
</comment>
<evidence type="ECO:0000256" key="1">
    <source>
        <dbReference type="SAM" id="MobiDB-lite"/>
    </source>
</evidence>
<protein>
    <submittedName>
        <fullName evidence="2">Uncharacterized protein</fullName>
    </submittedName>
</protein>
<evidence type="ECO:0000313" key="3">
    <source>
        <dbReference type="Proteomes" id="UP001186041"/>
    </source>
</evidence>
<reference evidence="2" key="1">
    <citation type="submission" date="2023-10" db="EMBL/GenBank/DDBJ databases">
        <title>Mycolicibacterium fortuitum clinical isolates causing pulmonary infections in humans.</title>
        <authorList>
            <person name="Mejia-Ponce P.M."/>
            <person name="Zenteno-Cuevas R."/>
            <person name="Licona-Cassani C."/>
        </authorList>
    </citation>
    <scope>NUCLEOTIDE SEQUENCE</scope>
    <source>
        <strain evidence="2">M8</strain>
    </source>
</reference>
<name>A0AAE4VHP3_MYCFO</name>
<evidence type="ECO:0000313" key="2">
    <source>
        <dbReference type="EMBL" id="MDV7294586.1"/>
    </source>
</evidence>